<dbReference type="EMBL" id="CP006745">
    <property type="protein sequence ID" value="AHC73965.1"/>
    <property type="molecule type" value="Genomic_DNA"/>
</dbReference>
<dbReference type="Gene3D" id="3.30.160.20">
    <property type="match status" value="1"/>
</dbReference>
<evidence type="ECO:0000256" key="10">
    <source>
        <dbReference type="ARBA" id="ARBA00022723"/>
    </source>
</evidence>
<dbReference type="EC" id="3.1.26.3" evidence="15"/>
<dbReference type="GO" id="GO:0004525">
    <property type="term" value="F:ribonuclease III activity"/>
    <property type="evidence" value="ECO:0007669"/>
    <property type="project" value="UniProtKB-UniRule"/>
</dbReference>
<evidence type="ECO:0000256" key="3">
    <source>
        <dbReference type="ARBA" id="ARBA00010183"/>
    </source>
</evidence>
<dbReference type="RefSeq" id="WP_025300840.1">
    <property type="nucleotide sequence ID" value="NZ_CP006745.1"/>
</dbReference>
<dbReference type="GO" id="GO:0019843">
    <property type="term" value="F:rRNA binding"/>
    <property type="evidence" value="ECO:0007669"/>
    <property type="project" value="UniProtKB-KW"/>
</dbReference>
<dbReference type="KEGG" id="efk:P856_764"/>
<dbReference type="FunFam" id="3.30.160.20:FF:000003">
    <property type="entry name" value="Ribonuclease 3"/>
    <property type="match status" value="1"/>
</dbReference>
<evidence type="ECO:0000256" key="5">
    <source>
        <dbReference type="ARBA" id="ARBA00022490"/>
    </source>
</evidence>
<dbReference type="GO" id="GO:0010468">
    <property type="term" value="P:regulation of gene expression"/>
    <property type="evidence" value="ECO:0007669"/>
    <property type="project" value="TreeGrafter"/>
</dbReference>
<dbReference type="SMART" id="SM00535">
    <property type="entry name" value="RIBOc"/>
    <property type="match status" value="1"/>
</dbReference>
<dbReference type="InterPro" id="IPR011907">
    <property type="entry name" value="RNase_III"/>
</dbReference>
<keyword evidence="8 15" id="KW-0819">tRNA processing</keyword>
<dbReference type="Proteomes" id="UP000018700">
    <property type="component" value="Chromosome"/>
</dbReference>
<evidence type="ECO:0000256" key="14">
    <source>
        <dbReference type="ARBA" id="ARBA00022884"/>
    </source>
</evidence>
<dbReference type="STRING" id="1401328.P856_764"/>
<feature type="active site" evidence="15">
    <location>
        <position position="122"/>
    </location>
</feature>
<evidence type="ECO:0000313" key="18">
    <source>
        <dbReference type="EMBL" id="AHC73965.1"/>
    </source>
</evidence>
<dbReference type="PROSITE" id="PS00517">
    <property type="entry name" value="RNASE_3_1"/>
    <property type="match status" value="1"/>
</dbReference>
<comment type="cofactor">
    <cofactor evidence="15">
        <name>Mg(2+)</name>
        <dbReference type="ChEBI" id="CHEBI:18420"/>
    </cofactor>
</comment>
<evidence type="ECO:0000256" key="1">
    <source>
        <dbReference type="ARBA" id="ARBA00000109"/>
    </source>
</evidence>
<keyword evidence="9 15" id="KW-0540">Nuclease</keyword>
<evidence type="ECO:0000256" key="4">
    <source>
        <dbReference type="ARBA" id="ARBA00011738"/>
    </source>
</evidence>
<gene>
    <name evidence="15 18" type="primary">rnc</name>
    <name evidence="18" type="ORF">P856_764</name>
</gene>
<dbReference type="SUPFAM" id="SSF69065">
    <property type="entry name" value="RNase III domain-like"/>
    <property type="match status" value="1"/>
</dbReference>
<dbReference type="GO" id="GO:0042802">
    <property type="term" value="F:identical protein binding"/>
    <property type="evidence" value="ECO:0007669"/>
    <property type="project" value="UniProtKB-ARBA"/>
</dbReference>
<dbReference type="GO" id="GO:0005737">
    <property type="term" value="C:cytoplasm"/>
    <property type="evidence" value="ECO:0007669"/>
    <property type="project" value="UniProtKB-SubCell"/>
</dbReference>
<dbReference type="InterPro" id="IPR000999">
    <property type="entry name" value="RNase_III_dom"/>
</dbReference>
<proteinExistence type="inferred from homology"/>
<dbReference type="Gene3D" id="1.10.1520.10">
    <property type="entry name" value="Ribonuclease III domain"/>
    <property type="match status" value="1"/>
</dbReference>
<dbReference type="PANTHER" id="PTHR11207:SF0">
    <property type="entry name" value="RIBONUCLEASE 3"/>
    <property type="match status" value="1"/>
</dbReference>
<dbReference type="HOGENOM" id="CLU_000907_1_1_5"/>
<feature type="domain" description="RNase III" evidence="17">
    <location>
        <begin position="8"/>
        <end position="133"/>
    </location>
</feature>
<comment type="subunit">
    <text evidence="4 15">Homodimer.</text>
</comment>
<evidence type="ECO:0000256" key="11">
    <source>
        <dbReference type="ARBA" id="ARBA00022759"/>
    </source>
</evidence>
<dbReference type="PANTHER" id="PTHR11207">
    <property type="entry name" value="RIBONUCLEASE III"/>
    <property type="match status" value="1"/>
</dbReference>
<comment type="subcellular location">
    <subcellularLocation>
        <location evidence="2 15">Cytoplasm</location>
    </subcellularLocation>
</comment>
<dbReference type="NCBIfam" id="TIGR02191">
    <property type="entry name" value="RNaseIII"/>
    <property type="match status" value="1"/>
</dbReference>
<accession>V9TXA9</accession>
<dbReference type="OrthoDB" id="9805026at2"/>
<dbReference type="HAMAP" id="MF_00104">
    <property type="entry name" value="RNase_III"/>
    <property type="match status" value="1"/>
</dbReference>
<evidence type="ECO:0000313" key="19">
    <source>
        <dbReference type="Proteomes" id="UP000018700"/>
    </source>
</evidence>
<dbReference type="Pfam" id="PF14622">
    <property type="entry name" value="Ribonucleas_3_3"/>
    <property type="match status" value="1"/>
</dbReference>
<dbReference type="GO" id="GO:0046872">
    <property type="term" value="F:metal ion binding"/>
    <property type="evidence" value="ECO:0007669"/>
    <property type="project" value="UniProtKB-KW"/>
</dbReference>
<keyword evidence="11 15" id="KW-0255">Endonuclease</keyword>
<evidence type="ECO:0000256" key="9">
    <source>
        <dbReference type="ARBA" id="ARBA00022722"/>
    </source>
</evidence>
<comment type="similarity">
    <text evidence="3">Belongs to the ribonuclease III family.</text>
</comment>
<dbReference type="InterPro" id="IPR014720">
    <property type="entry name" value="dsRBD_dom"/>
</dbReference>
<evidence type="ECO:0000256" key="7">
    <source>
        <dbReference type="ARBA" id="ARBA00022664"/>
    </source>
</evidence>
<dbReference type="GO" id="GO:0008033">
    <property type="term" value="P:tRNA processing"/>
    <property type="evidence" value="ECO:0007669"/>
    <property type="project" value="UniProtKB-KW"/>
</dbReference>
<evidence type="ECO:0000256" key="15">
    <source>
        <dbReference type="HAMAP-Rule" id="MF_00104"/>
    </source>
</evidence>
<organism evidence="18 19">
    <name type="scientific">Candidatus Endolissoclinum faulkneri L5</name>
    <dbReference type="NCBI Taxonomy" id="1401328"/>
    <lineage>
        <taxon>Bacteria</taxon>
        <taxon>Pseudomonadati</taxon>
        <taxon>Pseudomonadota</taxon>
        <taxon>Alphaproteobacteria</taxon>
        <taxon>Rhodospirillales</taxon>
        <taxon>Rhodospirillaceae</taxon>
        <taxon>Candidatus Endolissoclinum</taxon>
    </lineage>
</organism>
<dbReference type="PROSITE" id="PS50142">
    <property type="entry name" value="RNASE_3_2"/>
    <property type="match status" value="1"/>
</dbReference>
<dbReference type="PROSITE" id="PS50137">
    <property type="entry name" value="DS_RBD"/>
    <property type="match status" value="1"/>
</dbReference>
<keyword evidence="5 15" id="KW-0963">Cytoplasm</keyword>
<keyword evidence="12 15" id="KW-0378">Hydrolase</keyword>
<feature type="binding site" evidence="15">
    <location>
        <position position="122"/>
    </location>
    <ligand>
        <name>Mg(2+)</name>
        <dbReference type="ChEBI" id="CHEBI:18420"/>
    </ligand>
</feature>
<dbReference type="PATRIC" id="fig|1401328.3.peg.773"/>
<dbReference type="Pfam" id="PF00035">
    <property type="entry name" value="dsrm"/>
    <property type="match status" value="1"/>
</dbReference>
<dbReference type="SUPFAM" id="SSF54768">
    <property type="entry name" value="dsRNA-binding domain-like"/>
    <property type="match status" value="1"/>
</dbReference>
<comment type="catalytic activity">
    <reaction evidence="1 15">
        <text>Endonucleolytic cleavage to 5'-phosphomonoester.</text>
        <dbReference type="EC" id="3.1.26.3"/>
    </reaction>
</comment>
<protein>
    <recommendedName>
        <fullName evidence="15">Ribonuclease 3</fullName>
        <ecNumber evidence="15">3.1.26.3</ecNumber>
    </recommendedName>
    <alternativeName>
        <fullName evidence="15">Ribonuclease III</fullName>
        <shortName evidence="15">RNase III</shortName>
    </alternativeName>
</protein>
<evidence type="ECO:0000259" key="16">
    <source>
        <dbReference type="PROSITE" id="PS50137"/>
    </source>
</evidence>
<dbReference type="SMART" id="SM00358">
    <property type="entry name" value="DSRM"/>
    <property type="match status" value="1"/>
</dbReference>
<feature type="binding site" evidence="15">
    <location>
        <position position="119"/>
    </location>
    <ligand>
        <name>Mg(2+)</name>
        <dbReference type="ChEBI" id="CHEBI:18420"/>
    </ligand>
</feature>
<dbReference type="CDD" id="cd10845">
    <property type="entry name" value="DSRM_RNAse_III_family"/>
    <property type="match status" value="1"/>
</dbReference>
<name>V9TXA9_9PROT</name>
<dbReference type="GO" id="GO:0006364">
    <property type="term" value="P:rRNA processing"/>
    <property type="evidence" value="ECO:0007669"/>
    <property type="project" value="UniProtKB-UniRule"/>
</dbReference>
<keyword evidence="10 15" id="KW-0479">Metal-binding</keyword>
<evidence type="ECO:0000256" key="6">
    <source>
        <dbReference type="ARBA" id="ARBA00022552"/>
    </source>
</evidence>
<evidence type="ECO:0000259" key="17">
    <source>
        <dbReference type="PROSITE" id="PS50142"/>
    </source>
</evidence>
<reference evidence="18 19" key="1">
    <citation type="journal article" date="2013" name="PLoS ONE">
        <title>Bacterial endosymbiosis in a chordate host: long-term co-evolution and conservation of secondary metabolism.</title>
        <authorList>
            <person name="Kwan J.C."/>
            <person name="Schmidt E.W."/>
        </authorList>
    </citation>
    <scope>NUCLEOTIDE SEQUENCE [LARGE SCALE GENOMIC DNA]</scope>
    <source>
        <strain evidence="19">faulkneri L5</strain>
    </source>
</reference>
<dbReference type="FunFam" id="1.10.1520.10:FF:000001">
    <property type="entry name" value="Ribonuclease 3"/>
    <property type="match status" value="1"/>
</dbReference>
<sequence length="227" mass="25269">MKSNSINLSVLSNILYHKFKNIEVLRQAITHASASSRTWNAYERLEFLGDRVLALIVAEQLLERFPREREGAIAKRHVNLVRCEALAKVARTIHLGKFLILSKGEENAGSRNSNTILSDAMEAVIGALHFDGGIEAARRFVRVEWNKLLEVDLIPPQDPKTTLQEWAQSHKLALPHYTITDQSGPAHSPQFTVQVIVDGYEPSIGVGRSKRSAEQSAAAKLIKLVSE</sequence>
<evidence type="ECO:0000256" key="2">
    <source>
        <dbReference type="ARBA" id="ARBA00004496"/>
    </source>
</evidence>
<evidence type="ECO:0000256" key="12">
    <source>
        <dbReference type="ARBA" id="ARBA00022801"/>
    </source>
</evidence>
<dbReference type="eggNOG" id="COG0571">
    <property type="taxonomic scope" value="Bacteria"/>
</dbReference>
<dbReference type="GO" id="GO:0003725">
    <property type="term" value="F:double-stranded RNA binding"/>
    <property type="evidence" value="ECO:0007669"/>
    <property type="project" value="TreeGrafter"/>
</dbReference>
<dbReference type="GO" id="GO:0006397">
    <property type="term" value="P:mRNA processing"/>
    <property type="evidence" value="ECO:0007669"/>
    <property type="project" value="UniProtKB-UniRule"/>
</dbReference>
<feature type="binding site" evidence="15">
    <location>
        <position position="46"/>
    </location>
    <ligand>
        <name>Mg(2+)</name>
        <dbReference type="ChEBI" id="CHEBI:18420"/>
    </ligand>
</feature>
<comment type="function">
    <text evidence="15">Digests double-stranded RNA. Involved in the processing of primary rRNA transcript to yield the immediate precursors to the large and small rRNAs (23S and 16S). Processes some mRNAs, and tRNAs when they are encoded in the rRNA operon. Processes pre-crRNA and tracrRNA of type II CRISPR loci if present in the organism.</text>
</comment>
<evidence type="ECO:0000256" key="13">
    <source>
        <dbReference type="ARBA" id="ARBA00022842"/>
    </source>
</evidence>
<keyword evidence="14 15" id="KW-0694">RNA-binding</keyword>
<keyword evidence="15" id="KW-0699">rRNA-binding</keyword>
<dbReference type="CDD" id="cd00593">
    <property type="entry name" value="RIBOc"/>
    <property type="match status" value="1"/>
</dbReference>
<dbReference type="AlphaFoldDB" id="V9TXA9"/>
<keyword evidence="13 15" id="KW-0460">Magnesium</keyword>
<keyword evidence="19" id="KW-1185">Reference proteome</keyword>
<feature type="domain" description="DRBM" evidence="16">
    <location>
        <begin position="158"/>
        <end position="227"/>
    </location>
</feature>
<keyword evidence="6 15" id="KW-0698">rRNA processing</keyword>
<feature type="active site" evidence="15">
    <location>
        <position position="50"/>
    </location>
</feature>
<dbReference type="InterPro" id="IPR036389">
    <property type="entry name" value="RNase_III_sf"/>
</dbReference>
<evidence type="ECO:0000256" key="8">
    <source>
        <dbReference type="ARBA" id="ARBA00022694"/>
    </source>
</evidence>
<keyword evidence="7 15" id="KW-0507">mRNA processing</keyword>